<dbReference type="GeneID" id="59284132"/>
<proteinExistence type="predicted"/>
<comment type="caution">
    <text evidence="1">The sequence shown here is derived from an EMBL/GenBank/DDBJ whole genome shotgun (WGS) entry which is preliminary data.</text>
</comment>
<reference evidence="1 2" key="1">
    <citation type="journal article" date="2020" name="Genomics">
        <title>Complete, high-quality genomes from long-read metagenomic sequencing of two wolf lichen thalli reveals enigmatic genome architecture.</title>
        <authorList>
            <person name="McKenzie S.K."/>
            <person name="Walston R.F."/>
            <person name="Allen J.L."/>
        </authorList>
    </citation>
    <scope>NUCLEOTIDE SEQUENCE [LARGE SCALE GENOMIC DNA]</scope>
    <source>
        <strain evidence="1">WasteWater2</strain>
    </source>
</reference>
<evidence type="ECO:0000313" key="1">
    <source>
        <dbReference type="EMBL" id="KAF6239198.1"/>
    </source>
</evidence>
<dbReference type="AlphaFoldDB" id="A0A8H6L891"/>
<protein>
    <submittedName>
        <fullName evidence="1">Uncharacterized protein</fullName>
    </submittedName>
</protein>
<gene>
    <name evidence="1" type="ORF">HO173_002459</name>
</gene>
<dbReference type="Proteomes" id="UP000578531">
    <property type="component" value="Unassembled WGS sequence"/>
</dbReference>
<dbReference type="OrthoDB" id="5273847at2759"/>
<dbReference type="RefSeq" id="XP_037168485.1">
    <property type="nucleotide sequence ID" value="XM_037304392.1"/>
</dbReference>
<organism evidence="1 2">
    <name type="scientific">Letharia columbiana</name>
    <dbReference type="NCBI Taxonomy" id="112416"/>
    <lineage>
        <taxon>Eukaryota</taxon>
        <taxon>Fungi</taxon>
        <taxon>Dikarya</taxon>
        <taxon>Ascomycota</taxon>
        <taxon>Pezizomycotina</taxon>
        <taxon>Lecanoromycetes</taxon>
        <taxon>OSLEUM clade</taxon>
        <taxon>Lecanoromycetidae</taxon>
        <taxon>Lecanorales</taxon>
        <taxon>Lecanorineae</taxon>
        <taxon>Parmeliaceae</taxon>
        <taxon>Letharia</taxon>
    </lineage>
</organism>
<accession>A0A8H6L891</accession>
<name>A0A8H6L891_9LECA</name>
<keyword evidence="2" id="KW-1185">Reference proteome</keyword>
<sequence>MHFPIDGPGGEIIETVEVNLVDLKSLYGEPAQSFYGHRKLRSFKISTNYGNSFHFQPAGDAPDELPLRPMVIAPGTTITGFYASQNPEMGLISLGVISEVIRRIRERCITKPIEHASLVVKRNKRQS</sequence>
<evidence type="ECO:0000313" key="2">
    <source>
        <dbReference type="Proteomes" id="UP000578531"/>
    </source>
</evidence>
<dbReference type="EMBL" id="JACCJC010000006">
    <property type="protein sequence ID" value="KAF6239198.1"/>
    <property type="molecule type" value="Genomic_DNA"/>
</dbReference>